<dbReference type="InterPro" id="IPR051487">
    <property type="entry name" value="Ser/Thr_Proteases_Immune/Dev"/>
</dbReference>
<gene>
    <name evidence="5" type="ORF">CEUTPL_LOCUS10171</name>
</gene>
<dbReference type="CDD" id="cd00190">
    <property type="entry name" value="Tryp_SPc"/>
    <property type="match status" value="1"/>
</dbReference>
<keyword evidence="3" id="KW-0732">Signal</keyword>
<proteinExistence type="inferred from homology"/>
<dbReference type="AlphaFoldDB" id="A0A9N9MV38"/>
<protein>
    <recommendedName>
        <fullName evidence="4">Peptidase S1 domain-containing protein</fullName>
    </recommendedName>
</protein>
<dbReference type="PROSITE" id="PS50240">
    <property type="entry name" value="TRYPSIN_DOM"/>
    <property type="match status" value="1"/>
</dbReference>
<keyword evidence="1" id="KW-1015">Disulfide bond</keyword>
<dbReference type="EMBL" id="OU892281">
    <property type="protein sequence ID" value="CAG9769668.1"/>
    <property type="molecule type" value="Genomic_DNA"/>
</dbReference>
<dbReference type="GO" id="GO:0006508">
    <property type="term" value="P:proteolysis"/>
    <property type="evidence" value="ECO:0007669"/>
    <property type="project" value="InterPro"/>
</dbReference>
<dbReference type="PANTHER" id="PTHR24256">
    <property type="entry name" value="TRYPTASE-RELATED"/>
    <property type="match status" value="1"/>
</dbReference>
<keyword evidence="6" id="KW-1185">Reference proteome</keyword>
<evidence type="ECO:0000313" key="5">
    <source>
        <dbReference type="EMBL" id="CAG9769668.1"/>
    </source>
</evidence>
<dbReference type="OrthoDB" id="6656697at2759"/>
<sequence length="360" mass="38869">MCSIILFGIFLCALVFDCALGITTGVTSTGDTFICLPNGTPCPTVGFGGQNMIHPRIVIPVSQKITKMEIKMKKKLANINELCPNGFFPCYGIETQCGEIFVEGNTSNDGNAVDGAHPWQAFIKNLTHAFAGSGALLDPFHVLTAAHKVESNQGTPEEVIVYMGVWDPTDLENTQSSPVKEILVHPSYNKESLLNDIAILRLEYPIIFGIQNNINTICVPEFESSFIGTKCMVSGWGQSSFTTLDAPTNPQKQVSVSVVDPQTCRESFARPSLLGGYVDMYLDQVGEICAGGEASRDACTQDGGSPLVCPDSTGKLNVAGLVIWGKNCGQPGVFGVYVNVPYYSNWIDTTLEGLRAKYNK</sequence>
<evidence type="ECO:0000256" key="2">
    <source>
        <dbReference type="ARBA" id="ARBA00024195"/>
    </source>
</evidence>
<dbReference type="InterPro" id="IPR009003">
    <property type="entry name" value="Peptidase_S1_PA"/>
</dbReference>
<dbReference type="SUPFAM" id="SSF50494">
    <property type="entry name" value="Trypsin-like serine proteases"/>
    <property type="match status" value="1"/>
</dbReference>
<dbReference type="Pfam" id="PF00089">
    <property type="entry name" value="Trypsin"/>
    <property type="match status" value="1"/>
</dbReference>
<dbReference type="InterPro" id="IPR043504">
    <property type="entry name" value="Peptidase_S1_PA_chymotrypsin"/>
</dbReference>
<feature type="signal peptide" evidence="3">
    <location>
        <begin position="1"/>
        <end position="21"/>
    </location>
</feature>
<evidence type="ECO:0000256" key="1">
    <source>
        <dbReference type="ARBA" id="ARBA00023157"/>
    </source>
</evidence>
<comment type="similarity">
    <text evidence="2">Belongs to the peptidase S1 family. CLIP subfamily.</text>
</comment>
<dbReference type="InterPro" id="IPR001314">
    <property type="entry name" value="Peptidase_S1A"/>
</dbReference>
<dbReference type="InterPro" id="IPR001254">
    <property type="entry name" value="Trypsin_dom"/>
</dbReference>
<accession>A0A9N9MV38</accession>
<feature type="chain" id="PRO_5040431489" description="Peptidase S1 domain-containing protein" evidence="3">
    <location>
        <begin position="22"/>
        <end position="360"/>
    </location>
</feature>
<dbReference type="Proteomes" id="UP001152799">
    <property type="component" value="Chromosome 5"/>
</dbReference>
<dbReference type="Gene3D" id="2.40.10.10">
    <property type="entry name" value="Trypsin-like serine proteases"/>
    <property type="match status" value="1"/>
</dbReference>
<organism evidence="5 6">
    <name type="scientific">Ceutorhynchus assimilis</name>
    <name type="common">cabbage seed weevil</name>
    <dbReference type="NCBI Taxonomy" id="467358"/>
    <lineage>
        <taxon>Eukaryota</taxon>
        <taxon>Metazoa</taxon>
        <taxon>Ecdysozoa</taxon>
        <taxon>Arthropoda</taxon>
        <taxon>Hexapoda</taxon>
        <taxon>Insecta</taxon>
        <taxon>Pterygota</taxon>
        <taxon>Neoptera</taxon>
        <taxon>Endopterygota</taxon>
        <taxon>Coleoptera</taxon>
        <taxon>Polyphaga</taxon>
        <taxon>Cucujiformia</taxon>
        <taxon>Curculionidae</taxon>
        <taxon>Ceutorhynchinae</taxon>
        <taxon>Ceutorhynchus</taxon>
    </lineage>
</organism>
<reference evidence="5" key="1">
    <citation type="submission" date="2022-01" db="EMBL/GenBank/DDBJ databases">
        <authorList>
            <person name="King R."/>
        </authorList>
    </citation>
    <scope>NUCLEOTIDE SEQUENCE</scope>
</reference>
<evidence type="ECO:0000259" key="4">
    <source>
        <dbReference type="PROSITE" id="PS50240"/>
    </source>
</evidence>
<evidence type="ECO:0000256" key="3">
    <source>
        <dbReference type="SAM" id="SignalP"/>
    </source>
</evidence>
<dbReference type="PRINTS" id="PR00722">
    <property type="entry name" value="CHYMOTRYPSIN"/>
</dbReference>
<evidence type="ECO:0000313" key="6">
    <source>
        <dbReference type="Proteomes" id="UP001152799"/>
    </source>
</evidence>
<dbReference type="SMART" id="SM00020">
    <property type="entry name" value="Tryp_SPc"/>
    <property type="match status" value="1"/>
</dbReference>
<dbReference type="GO" id="GO:0004252">
    <property type="term" value="F:serine-type endopeptidase activity"/>
    <property type="evidence" value="ECO:0007669"/>
    <property type="project" value="InterPro"/>
</dbReference>
<name>A0A9N9MV38_9CUCU</name>
<feature type="domain" description="Peptidase S1" evidence="4">
    <location>
        <begin position="101"/>
        <end position="352"/>
    </location>
</feature>